<dbReference type="Pfam" id="PF01535">
    <property type="entry name" value="PPR"/>
    <property type="match status" value="7"/>
</dbReference>
<evidence type="ECO:0000259" key="5">
    <source>
        <dbReference type="Pfam" id="PF14432"/>
    </source>
</evidence>
<feature type="repeat" description="PPR" evidence="3">
    <location>
        <begin position="267"/>
        <end position="301"/>
    </location>
</feature>
<dbReference type="FunFam" id="1.25.40.10:FF:000344">
    <property type="entry name" value="Pentatricopeptide repeat-containing protein"/>
    <property type="match status" value="1"/>
</dbReference>
<feature type="repeat" description="PPR" evidence="3">
    <location>
        <begin position="378"/>
        <end position="412"/>
    </location>
</feature>
<feature type="domain" description="DYW" evidence="5">
    <location>
        <begin position="996"/>
        <end position="1087"/>
    </location>
</feature>
<dbReference type="InterPro" id="IPR046960">
    <property type="entry name" value="PPR_At4g14850-like_plant"/>
</dbReference>
<evidence type="ECO:0000256" key="2">
    <source>
        <dbReference type="ARBA" id="ARBA00022946"/>
    </source>
</evidence>
<evidence type="ECO:0000256" key="3">
    <source>
        <dbReference type="PROSITE-ProRule" id="PRU00708"/>
    </source>
</evidence>
<dbReference type="PANTHER" id="PTHR47926:SF362">
    <property type="entry name" value="DYW DOMAIN-CONTAINING PROTEIN"/>
    <property type="match status" value="1"/>
</dbReference>
<dbReference type="PANTHER" id="PTHR47926">
    <property type="entry name" value="PENTATRICOPEPTIDE REPEAT-CONTAINING PROTEIN"/>
    <property type="match status" value="1"/>
</dbReference>
<dbReference type="Proteomes" id="UP001497457">
    <property type="component" value="Chromosome 25rd"/>
</dbReference>
<dbReference type="Proteomes" id="UP001497457">
    <property type="component" value="Chromosome 26rd"/>
</dbReference>
<dbReference type="InterPro" id="IPR032867">
    <property type="entry name" value="DYW_dom"/>
</dbReference>
<feature type="repeat" description="PPR" evidence="3">
    <location>
        <begin position="166"/>
        <end position="200"/>
    </location>
</feature>
<feature type="repeat" description="PPR" evidence="3">
    <location>
        <begin position="781"/>
        <end position="815"/>
    </location>
</feature>
<evidence type="ECO:0000313" key="6">
    <source>
        <dbReference type="EMBL" id="CAL4999773.1"/>
    </source>
</evidence>
<dbReference type="Pfam" id="PF13041">
    <property type="entry name" value="PPR_2"/>
    <property type="match status" value="3"/>
</dbReference>
<reference evidence="8" key="1">
    <citation type="submission" date="2024-06" db="EMBL/GenBank/DDBJ databases">
        <authorList>
            <person name="Ryan C."/>
        </authorList>
    </citation>
    <scope>NUCLEOTIDE SEQUENCE [LARGE SCALE GENOMIC DNA]</scope>
</reference>
<dbReference type="EMBL" id="OZ075135">
    <property type="protein sequence ID" value="CAL4999773.1"/>
    <property type="molecule type" value="Genomic_DNA"/>
</dbReference>
<feature type="compositionally biased region" description="Polar residues" evidence="4">
    <location>
        <begin position="1"/>
        <end position="10"/>
    </location>
</feature>
<dbReference type="InterPro" id="IPR046848">
    <property type="entry name" value="E_motif"/>
</dbReference>
<dbReference type="Gene3D" id="1.25.40.10">
    <property type="entry name" value="Tetratricopeptide repeat domain"/>
    <property type="match status" value="7"/>
</dbReference>
<dbReference type="FunFam" id="1.25.40.10:FF:000880">
    <property type="entry name" value="Pentatricopeptide (PPR) repeat-containing protein-like"/>
    <property type="match status" value="1"/>
</dbReference>
<dbReference type="NCBIfam" id="TIGR00756">
    <property type="entry name" value="PPR"/>
    <property type="match status" value="7"/>
</dbReference>
<reference evidence="7 8" key="2">
    <citation type="submission" date="2024-10" db="EMBL/GenBank/DDBJ databases">
        <authorList>
            <person name="Ryan C."/>
        </authorList>
    </citation>
    <scope>NUCLEOTIDE SEQUENCE [LARGE SCALE GENOMIC DNA]</scope>
</reference>
<accession>A0ABC9BIJ5</accession>
<feature type="repeat" description="PPR" evidence="3">
    <location>
        <begin position="448"/>
        <end position="482"/>
    </location>
</feature>
<feature type="region of interest" description="Disordered" evidence="4">
    <location>
        <begin position="1"/>
        <end position="29"/>
    </location>
</feature>
<evidence type="ECO:0000256" key="4">
    <source>
        <dbReference type="SAM" id="MobiDB-lite"/>
    </source>
</evidence>
<dbReference type="AlphaFoldDB" id="A0ABC9BIJ5"/>
<evidence type="ECO:0000313" key="8">
    <source>
        <dbReference type="Proteomes" id="UP001497457"/>
    </source>
</evidence>
<keyword evidence="8" id="KW-1185">Reference proteome</keyword>
<organism evidence="7 8">
    <name type="scientific">Urochloa decumbens</name>
    <dbReference type="NCBI Taxonomy" id="240449"/>
    <lineage>
        <taxon>Eukaryota</taxon>
        <taxon>Viridiplantae</taxon>
        <taxon>Streptophyta</taxon>
        <taxon>Embryophyta</taxon>
        <taxon>Tracheophyta</taxon>
        <taxon>Spermatophyta</taxon>
        <taxon>Magnoliopsida</taxon>
        <taxon>Liliopsida</taxon>
        <taxon>Poales</taxon>
        <taxon>Poaceae</taxon>
        <taxon>PACMAD clade</taxon>
        <taxon>Panicoideae</taxon>
        <taxon>Panicodae</taxon>
        <taxon>Paniceae</taxon>
        <taxon>Melinidinae</taxon>
        <taxon>Urochloa</taxon>
    </lineage>
</organism>
<feature type="repeat" description="PPR" evidence="3">
    <location>
        <begin position="816"/>
        <end position="846"/>
    </location>
</feature>
<name>A0ABC9BIJ5_9POAL</name>
<dbReference type="FunFam" id="1.25.40.10:FF:000436">
    <property type="entry name" value="Pentatricopeptide repeat-containing protein At5g39350 family"/>
    <property type="match status" value="1"/>
</dbReference>
<dbReference type="SUPFAM" id="SSF48452">
    <property type="entry name" value="TPR-like"/>
    <property type="match status" value="1"/>
</dbReference>
<protein>
    <recommendedName>
        <fullName evidence="5">DYW domain-containing protein</fullName>
    </recommendedName>
</protein>
<proteinExistence type="predicted"/>
<dbReference type="Pfam" id="PF20431">
    <property type="entry name" value="E_motif"/>
    <property type="match status" value="1"/>
</dbReference>
<evidence type="ECO:0000256" key="1">
    <source>
        <dbReference type="ARBA" id="ARBA00022737"/>
    </source>
</evidence>
<feature type="repeat" description="PPR" evidence="3">
    <location>
        <begin position="580"/>
        <end position="614"/>
    </location>
</feature>
<dbReference type="InterPro" id="IPR011990">
    <property type="entry name" value="TPR-like_helical_dom_sf"/>
</dbReference>
<dbReference type="EMBL" id="OZ075136">
    <property type="protein sequence ID" value="CAL5001095.1"/>
    <property type="molecule type" value="Genomic_DNA"/>
</dbReference>
<dbReference type="InterPro" id="IPR002885">
    <property type="entry name" value="PPR_rpt"/>
</dbReference>
<evidence type="ECO:0000313" key="7">
    <source>
        <dbReference type="EMBL" id="CAL5001095.1"/>
    </source>
</evidence>
<sequence length="1088" mass="120609">MTTPPLSTISTRHRAPPPWPPPKSATNPRTTIRCGVLAPLAGHVLQAAAAAPTPRSTDYPPNRVPSSDVNLQIQRLCRSGNLTESVRLLGSDGVDVPSYCAVIQLCGEERSLEAGRRAHALVRASGGRKDGIGSVLGKRLVLMYLKCGDLGSARRVFDEMPPQVADVRVWTSLMSAYAKADDFQEGVLLFRQMHCCGVNPDAHAISCVLKCIASLGSIMDGEVVHGYLEKLGLGEECAVANALVAMYSKCGRMEDAMQVFENMHPRDAISWNSIISGCFSNGWHGSAVDLFSKMWSEGVEISSVTMVSVLPACAELGYELVGKVVHGYSVKAGLLWELESLESGIDEVLGSKLVFMYVKCGDMASAKWVFDAMSSKNNVHVWNLLMGGYSKAGEFQESLLLFVQMHDLGITPDEHTISCLVKCVTSLSRVKDGLVAHGYLIKLGFGAQCAVCNALISFYAKSNRIDDALKVFDRMLHPDIISWNSIISGCTSNSLNNEAIELFVTMWIQGQELDSTTLLSVVPACSQSHYWFLGRELHGYSVKTGLIGEVSLANALLDMYSNCSDWHSTNQIFRSMDQKNVVSWTAMITSYTRARLFEKVTGLLQEMVLDGTRPDVFAVTSALHAFAGDESLEQGKSVHGYAIRNGMDKLLPVANSLMEMYVRCGNMEEARLIFDQVKNKDIISWNTLIGGYSRNSFANESFSLFSAMLLQFRPNAVTVTCILPAAASLSSLERGKEIHAYALRRGFLEDNYASNALVDMYVKCGALLEARLLFDRLTKKNLISWTIMIAGYGMHGRGRDAITLFDQMRRSGVEPDSATFSAILYACCHSGLRNEGWRFFNVMRNEHKIEPKLKHYACIVDLLSHTGNLKEAFEFIESMPIEPDSSVWVSLLHGCRIHRDVKLAEKVADRVFKLEPENTGYYVLLSNIYAEAERWEAVKKLKNKIGGRGLRENTGYSWIEVRGKVYVFVPDNRNHPQGNRIAEFLDDVARRMKEEGHDPKKKYALMGANNAVHDEALCGHSSKLAIAFGVLNLSEGRAVRVTKNSRVCSRCHEAAKFISKMCNREIILRDSSRFHHFEEGRCSCRGYC</sequence>
<gene>
    <name evidence="6" type="ORF">URODEC1_LOCUS64513</name>
    <name evidence="7" type="ORF">URODEC1_LOCUS65204</name>
</gene>
<dbReference type="FunFam" id="1.25.40.10:FF:003616">
    <property type="entry name" value="Uncharacterized protein"/>
    <property type="match status" value="1"/>
</dbReference>
<dbReference type="Pfam" id="PF14432">
    <property type="entry name" value="DYW_deaminase"/>
    <property type="match status" value="1"/>
</dbReference>
<keyword evidence="2" id="KW-0809">Transit peptide</keyword>
<dbReference type="PROSITE" id="PS51375">
    <property type="entry name" value="PPR"/>
    <property type="match status" value="7"/>
</dbReference>
<keyword evidence="1" id="KW-0677">Repeat</keyword>
<dbReference type="FunFam" id="1.25.40.10:FF:000640">
    <property type="entry name" value="Tetratricopeptide repeat (TPR)-like superfamily protein"/>
    <property type="match status" value="1"/>
</dbReference>